<evidence type="ECO:0000313" key="1">
    <source>
        <dbReference type="EMBL" id="MBB5070157.1"/>
    </source>
</evidence>
<evidence type="ECO:0000313" key="2">
    <source>
        <dbReference type="Proteomes" id="UP000580474"/>
    </source>
</evidence>
<dbReference type="Pfam" id="PF00494">
    <property type="entry name" value="SQS_PSY"/>
    <property type="match status" value="1"/>
</dbReference>
<organism evidence="1 2">
    <name type="scientific">Saccharopolyspora gloriosae</name>
    <dbReference type="NCBI Taxonomy" id="455344"/>
    <lineage>
        <taxon>Bacteria</taxon>
        <taxon>Bacillati</taxon>
        <taxon>Actinomycetota</taxon>
        <taxon>Actinomycetes</taxon>
        <taxon>Pseudonocardiales</taxon>
        <taxon>Pseudonocardiaceae</taxon>
        <taxon>Saccharopolyspora</taxon>
    </lineage>
</organism>
<dbReference type="SUPFAM" id="SSF48576">
    <property type="entry name" value="Terpenoid synthases"/>
    <property type="match status" value="1"/>
</dbReference>
<sequence>MRKYELAAAGITDPLLVEAYAACSARVRRRNPAAYPTTRCLLPVAKRPYYDAALAFCRHADDLIDAPERTPEERAQRFDRFQETLLAAPRHRTRSTTTDGRIAAAFTHFASTWGITTDSLGHFLEVLRSDLHVTSYQAYRDLEHYMRWVSGEPAAWINLLLEPSTAEAEHRAISLSHALYLLHFLDDIGEDLELGRVYLPEDDLAQCGLTRESLRTAVSGGVTTGALRLLARCQADRVDRLLTESEDWWRLVHPSSRWFVQRYHRLARQSLRTILRRDYEVLLPVPRTQAMWNRTKAMGGTGLTYARALATRP</sequence>
<gene>
    <name evidence="1" type="ORF">BJ969_003245</name>
</gene>
<dbReference type="RefSeq" id="WP_184479725.1">
    <property type="nucleotide sequence ID" value="NZ_JACHIV010000001.1"/>
</dbReference>
<dbReference type="InterPro" id="IPR008949">
    <property type="entry name" value="Isoprenoid_synthase_dom_sf"/>
</dbReference>
<keyword evidence="1" id="KW-0808">Transferase</keyword>
<protein>
    <submittedName>
        <fullName evidence="1">Phytoene synthase</fullName>
        <ecNumber evidence="1">2.5.1.32</ecNumber>
    </submittedName>
</protein>
<accession>A0A840NPI1</accession>
<keyword evidence="2" id="KW-1185">Reference proteome</keyword>
<dbReference type="PANTHER" id="PTHR31480">
    <property type="entry name" value="BIFUNCTIONAL LYCOPENE CYCLASE/PHYTOENE SYNTHASE"/>
    <property type="match status" value="1"/>
</dbReference>
<dbReference type="EC" id="2.5.1.32" evidence="1"/>
<dbReference type="InterPro" id="IPR002060">
    <property type="entry name" value="Squ/phyt_synthse"/>
</dbReference>
<dbReference type="Proteomes" id="UP000580474">
    <property type="component" value="Unassembled WGS sequence"/>
</dbReference>
<dbReference type="GO" id="GO:0016765">
    <property type="term" value="F:transferase activity, transferring alkyl or aryl (other than methyl) groups"/>
    <property type="evidence" value="ECO:0007669"/>
    <property type="project" value="UniProtKB-ARBA"/>
</dbReference>
<dbReference type="AlphaFoldDB" id="A0A840NPI1"/>
<comment type="caution">
    <text evidence="1">The sequence shown here is derived from an EMBL/GenBank/DDBJ whole genome shotgun (WGS) entry which is preliminary data.</text>
</comment>
<dbReference type="EMBL" id="JACHIV010000001">
    <property type="protein sequence ID" value="MBB5070157.1"/>
    <property type="molecule type" value="Genomic_DNA"/>
</dbReference>
<dbReference type="Gene3D" id="1.10.600.10">
    <property type="entry name" value="Farnesyl Diphosphate Synthase"/>
    <property type="match status" value="1"/>
</dbReference>
<proteinExistence type="predicted"/>
<reference evidence="1 2" key="1">
    <citation type="submission" date="2020-08" db="EMBL/GenBank/DDBJ databases">
        <title>Sequencing the genomes of 1000 actinobacteria strains.</title>
        <authorList>
            <person name="Klenk H.-P."/>
        </authorList>
    </citation>
    <scope>NUCLEOTIDE SEQUENCE [LARGE SCALE GENOMIC DNA]</scope>
    <source>
        <strain evidence="1 2">DSM 45582</strain>
    </source>
</reference>
<name>A0A840NPI1_9PSEU</name>